<sequence>MPFHREVLKEERAWTPQGLFVEVRKAFRSLLPSTDSLPINLPRRSSGAGTARRTLSASLPSPVPVVPSATTLRFVLLCGLWYASSALSSNTGKAIMNQFRYPVTLTFVQFGFVAGYCLLFMSPVVRFSRLRKPSRAIFKDTLPMGLFQVGGHIFSSMAISRIPVSTTHTIKALSPLFTVAAYALLFGVRYSAKTYLSLLPLTFGVMLACTFDMSASNIIGLLCAFGSALVFVSSNIFFKKIMPTNPSASSSHHKLDKLNLLFYSSSMAFLLMIPIWVFTDLPLFLAAAEAAPDHVTHPAKGHSAHHSVAYYMFLNGTVHYGQNIIAFIILASVSPVTYSIASLVKRVAVICMAIVWFNQSVHPVQAVGIAMTFVGLWMYNNAKGDVERGENRRRGVEARREGLLPSTRAEERILADAPPELPPVSVGVTSARAPPTPMQATPLSPLRTKQPPYPAYEPRGHYPNLHIDIVPQKGGVAVGPTDPYPSPPASLDEPPLTAKLTAVSVRG</sequence>
<evidence type="ECO:0000313" key="1">
    <source>
        <dbReference type="EMBL" id="KAI0060730.1"/>
    </source>
</evidence>
<keyword evidence="2" id="KW-1185">Reference proteome</keyword>
<accession>A0ACB8SX59</accession>
<reference evidence="1" key="1">
    <citation type="submission" date="2021-03" db="EMBL/GenBank/DDBJ databases">
        <authorList>
            <consortium name="DOE Joint Genome Institute"/>
            <person name="Ahrendt S."/>
            <person name="Looney B.P."/>
            <person name="Miyauchi S."/>
            <person name="Morin E."/>
            <person name="Drula E."/>
            <person name="Courty P.E."/>
            <person name="Chicoki N."/>
            <person name="Fauchery L."/>
            <person name="Kohler A."/>
            <person name="Kuo A."/>
            <person name="Labutti K."/>
            <person name="Pangilinan J."/>
            <person name="Lipzen A."/>
            <person name="Riley R."/>
            <person name="Andreopoulos W."/>
            <person name="He G."/>
            <person name="Johnson J."/>
            <person name="Barry K.W."/>
            <person name="Grigoriev I.V."/>
            <person name="Nagy L."/>
            <person name="Hibbett D."/>
            <person name="Henrissat B."/>
            <person name="Matheny P.B."/>
            <person name="Labbe J."/>
            <person name="Martin F."/>
        </authorList>
    </citation>
    <scope>NUCLEOTIDE SEQUENCE</scope>
    <source>
        <strain evidence="1">HHB10654</strain>
    </source>
</reference>
<protein>
    <submittedName>
        <fullName evidence="1">TPT-domain-containing protein</fullName>
    </submittedName>
</protein>
<proteinExistence type="predicted"/>
<comment type="caution">
    <text evidence="1">The sequence shown here is derived from an EMBL/GenBank/DDBJ whole genome shotgun (WGS) entry which is preliminary data.</text>
</comment>
<dbReference type="Proteomes" id="UP000814140">
    <property type="component" value="Unassembled WGS sequence"/>
</dbReference>
<dbReference type="EMBL" id="MU277217">
    <property type="protein sequence ID" value="KAI0060730.1"/>
    <property type="molecule type" value="Genomic_DNA"/>
</dbReference>
<name>A0ACB8SX59_9AGAM</name>
<gene>
    <name evidence="1" type="ORF">BV25DRAFT_1806980</name>
</gene>
<reference evidence="1" key="2">
    <citation type="journal article" date="2022" name="New Phytol.">
        <title>Evolutionary transition to the ectomycorrhizal habit in the genomes of a hyperdiverse lineage of mushroom-forming fungi.</title>
        <authorList>
            <person name="Looney B."/>
            <person name="Miyauchi S."/>
            <person name="Morin E."/>
            <person name="Drula E."/>
            <person name="Courty P.E."/>
            <person name="Kohler A."/>
            <person name="Kuo A."/>
            <person name="LaButti K."/>
            <person name="Pangilinan J."/>
            <person name="Lipzen A."/>
            <person name="Riley R."/>
            <person name="Andreopoulos W."/>
            <person name="He G."/>
            <person name="Johnson J."/>
            <person name="Nolan M."/>
            <person name="Tritt A."/>
            <person name="Barry K.W."/>
            <person name="Grigoriev I.V."/>
            <person name="Nagy L.G."/>
            <person name="Hibbett D."/>
            <person name="Henrissat B."/>
            <person name="Matheny P.B."/>
            <person name="Labbe J."/>
            <person name="Martin F.M."/>
        </authorList>
    </citation>
    <scope>NUCLEOTIDE SEQUENCE</scope>
    <source>
        <strain evidence="1">HHB10654</strain>
    </source>
</reference>
<organism evidence="1 2">
    <name type="scientific">Artomyces pyxidatus</name>
    <dbReference type="NCBI Taxonomy" id="48021"/>
    <lineage>
        <taxon>Eukaryota</taxon>
        <taxon>Fungi</taxon>
        <taxon>Dikarya</taxon>
        <taxon>Basidiomycota</taxon>
        <taxon>Agaricomycotina</taxon>
        <taxon>Agaricomycetes</taxon>
        <taxon>Russulales</taxon>
        <taxon>Auriscalpiaceae</taxon>
        <taxon>Artomyces</taxon>
    </lineage>
</organism>
<evidence type="ECO:0000313" key="2">
    <source>
        <dbReference type="Proteomes" id="UP000814140"/>
    </source>
</evidence>